<dbReference type="GO" id="GO:0044780">
    <property type="term" value="P:bacterial-type flagellum assembly"/>
    <property type="evidence" value="ECO:0007669"/>
    <property type="project" value="UniProtKB-UniRule"/>
</dbReference>
<accession>A0A517MYU1</accession>
<dbReference type="EMBL" id="CP036263">
    <property type="protein sequence ID" value="QDT00037.1"/>
    <property type="molecule type" value="Genomic_DNA"/>
</dbReference>
<reference evidence="11 12" key="1">
    <citation type="submission" date="2019-02" db="EMBL/GenBank/DDBJ databases">
        <title>Deep-cultivation of Planctomycetes and their phenomic and genomic characterization uncovers novel biology.</title>
        <authorList>
            <person name="Wiegand S."/>
            <person name="Jogler M."/>
            <person name="Boedeker C."/>
            <person name="Pinto D."/>
            <person name="Vollmers J."/>
            <person name="Rivas-Marin E."/>
            <person name="Kohn T."/>
            <person name="Peeters S.H."/>
            <person name="Heuer A."/>
            <person name="Rast P."/>
            <person name="Oberbeckmann S."/>
            <person name="Bunk B."/>
            <person name="Jeske O."/>
            <person name="Meyerdierks A."/>
            <person name="Storesund J.E."/>
            <person name="Kallscheuer N."/>
            <person name="Luecker S."/>
            <person name="Lage O.M."/>
            <person name="Pohl T."/>
            <person name="Merkel B.J."/>
            <person name="Hornburger P."/>
            <person name="Mueller R.-W."/>
            <person name="Bruemmer F."/>
            <person name="Labrenz M."/>
            <person name="Spormann A.M."/>
            <person name="Op den Camp H."/>
            <person name="Overmann J."/>
            <person name="Amann R."/>
            <person name="Jetten M.S.M."/>
            <person name="Mascher T."/>
            <person name="Medema M.H."/>
            <person name="Devos D.P."/>
            <person name="Kaster A.-K."/>
            <person name="Ovreas L."/>
            <person name="Rohde M."/>
            <person name="Galperin M.Y."/>
            <person name="Jogler C."/>
        </authorList>
    </citation>
    <scope>NUCLEOTIDE SEQUENCE [LARGE SCALE GENOMIC DNA]</scope>
    <source>
        <strain evidence="11 12">HG15A2</strain>
    </source>
</reference>
<evidence type="ECO:0000256" key="1">
    <source>
        <dbReference type="ARBA" id="ARBA00002578"/>
    </source>
</evidence>
<organism evidence="11 12">
    <name type="scientific">Adhaeretor mobilis</name>
    <dbReference type="NCBI Taxonomy" id="1930276"/>
    <lineage>
        <taxon>Bacteria</taxon>
        <taxon>Pseudomonadati</taxon>
        <taxon>Planctomycetota</taxon>
        <taxon>Planctomycetia</taxon>
        <taxon>Pirellulales</taxon>
        <taxon>Lacipirellulaceae</taxon>
        <taxon>Adhaeretor</taxon>
    </lineage>
</organism>
<gene>
    <name evidence="11" type="ORF">HG15A2_33720</name>
</gene>
<dbReference type="InterPro" id="IPR006303">
    <property type="entry name" value="FliR"/>
</dbReference>
<name>A0A517MYU1_9BACT</name>
<dbReference type="RefSeq" id="WP_218932013.1">
    <property type="nucleotide sequence ID" value="NZ_CP036263.1"/>
</dbReference>
<dbReference type="PANTHER" id="PTHR30065:SF1">
    <property type="entry name" value="SURFACE PRESENTATION OF ANTIGENS PROTEIN SPAR"/>
    <property type="match status" value="1"/>
</dbReference>
<dbReference type="NCBIfam" id="TIGR01400">
    <property type="entry name" value="fliR"/>
    <property type="match status" value="1"/>
</dbReference>
<keyword evidence="11" id="KW-0966">Cell projection</keyword>
<keyword evidence="6 10" id="KW-1133">Transmembrane helix</keyword>
<feature type="transmembrane region" description="Helical" evidence="10">
    <location>
        <begin position="75"/>
        <end position="96"/>
    </location>
</feature>
<proteinExistence type="inferred from homology"/>
<dbReference type="PANTHER" id="PTHR30065">
    <property type="entry name" value="FLAGELLAR BIOSYNTHETIC PROTEIN FLIR"/>
    <property type="match status" value="1"/>
</dbReference>
<evidence type="ECO:0000256" key="2">
    <source>
        <dbReference type="ARBA" id="ARBA00009772"/>
    </source>
</evidence>
<comment type="subcellular location">
    <subcellularLocation>
        <location evidence="10">Cell membrane</location>
        <topology evidence="10">Multi-pass membrane protein</topology>
    </subcellularLocation>
    <subcellularLocation>
        <location evidence="10">Bacterial flagellum basal body</location>
    </subcellularLocation>
</comment>
<dbReference type="AlphaFoldDB" id="A0A517MYU1"/>
<evidence type="ECO:0000256" key="8">
    <source>
        <dbReference type="ARBA" id="ARBA00023143"/>
    </source>
</evidence>
<feature type="transmembrane region" description="Helical" evidence="10">
    <location>
        <begin position="183"/>
        <end position="205"/>
    </location>
</feature>
<sequence>MSLIETFLLNYFGAFILVLARVGALVATAPIFGTKAAPMQFRAFLAIALTMLVTPMFSTTSPVDVTNLFLFGKAVVNEMLVGLLLGLGVMILLTGVQVSGQIVSQMGGTAVAEAFDPTLDTNVSVYSQLFYFLTLTMFVLLDGHRLLIGALLDTYVWLPPGEAALGPSYVEALTSILGQSFLLGIRAAAPAMIALFLSTLVLGLIGRTMPQINILVIGFGVNAMLTLGCLFVSLGAIAWAFPQQAGQAIDILRDAIKQTLPKA</sequence>
<keyword evidence="4 10" id="KW-1003">Cell membrane</keyword>
<comment type="function">
    <text evidence="1 10">Role in flagellar biosynthesis.</text>
</comment>
<evidence type="ECO:0000256" key="10">
    <source>
        <dbReference type="RuleBase" id="RU362071"/>
    </source>
</evidence>
<keyword evidence="5 10" id="KW-0812">Transmembrane</keyword>
<comment type="similarity">
    <text evidence="2 10">Belongs to the FliR/MopE/SpaR family.</text>
</comment>
<keyword evidence="7 10" id="KW-0472">Membrane</keyword>
<feature type="transmembrane region" description="Helical" evidence="10">
    <location>
        <begin position="212"/>
        <end position="241"/>
    </location>
</feature>
<evidence type="ECO:0000256" key="9">
    <source>
        <dbReference type="NCBIfam" id="TIGR01400"/>
    </source>
</evidence>
<keyword evidence="8 10" id="KW-0975">Bacterial flagellum</keyword>
<protein>
    <recommendedName>
        <fullName evidence="3 9">Flagellar biosynthetic protein FliR</fullName>
    </recommendedName>
</protein>
<evidence type="ECO:0000313" key="11">
    <source>
        <dbReference type="EMBL" id="QDT00037.1"/>
    </source>
</evidence>
<keyword evidence="12" id="KW-1185">Reference proteome</keyword>
<feature type="transmembrane region" description="Helical" evidence="10">
    <location>
        <begin position="129"/>
        <end position="152"/>
    </location>
</feature>
<dbReference type="GO" id="GO:0005886">
    <property type="term" value="C:plasma membrane"/>
    <property type="evidence" value="ECO:0007669"/>
    <property type="project" value="UniProtKB-SubCell"/>
</dbReference>
<keyword evidence="11" id="KW-0969">Cilium</keyword>
<dbReference type="KEGG" id="amob:HG15A2_33720"/>
<evidence type="ECO:0000256" key="7">
    <source>
        <dbReference type="ARBA" id="ARBA00023136"/>
    </source>
</evidence>
<dbReference type="InterPro" id="IPR002010">
    <property type="entry name" value="T3SS_IM_R"/>
</dbReference>
<evidence type="ECO:0000256" key="6">
    <source>
        <dbReference type="ARBA" id="ARBA00022989"/>
    </source>
</evidence>
<evidence type="ECO:0000256" key="5">
    <source>
        <dbReference type="ARBA" id="ARBA00022692"/>
    </source>
</evidence>
<dbReference type="GO" id="GO:0006605">
    <property type="term" value="P:protein targeting"/>
    <property type="evidence" value="ECO:0007669"/>
    <property type="project" value="UniProtKB-UniRule"/>
</dbReference>
<keyword evidence="11" id="KW-0282">Flagellum</keyword>
<feature type="transmembrane region" description="Helical" evidence="10">
    <location>
        <begin position="44"/>
        <end position="63"/>
    </location>
</feature>
<evidence type="ECO:0000256" key="3">
    <source>
        <dbReference type="ARBA" id="ARBA00021717"/>
    </source>
</evidence>
<dbReference type="Proteomes" id="UP000319852">
    <property type="component" value="Chromosome"/>
</dbReference>
<evidence type="ECO:0000313" key="12">
    <source>
        <dbReference type="Proteomes" id="UP000319852"/>
    </source>
</evidence>
<dbReference type="PRINTS" id="PR00953">
    <property type="entry name" value="TYPE3IMRPROT"/>
</dbReference>
<evidence type="ECO:0000256" key="4">
    <source>
        <dbReference type="ARBA" id="ARBA00022475"/>
    </source>
</evidence>
<feature type="transmembrane region" description="Helical" evidence="10">
    <location>
        <begin position="12"/>
        <end position="32"/>
    </location>
</feature>
<dbReference type="Pfam" id="PF01311">
    <property type="entry name" value="Bac_export_1"/>
    <property type="match status" value="1"/>
</dbReference>
<dbReference type="GO" id="GO:0009425">
    <property type="term" value="C:bacterial-type flagellum basal body"/>
    <property type="evidence" value="ECO:0007669"/>
    <property type="project" value="UniProtKB-SubCell"/>
</dbReference>